<gene>
    <name evidence="11" type="ORF">WR25_13200</name>
</gene>
<protein>
    <recommendedName>
        <fullName evidence="10">Nuclear receptor domain-containing protein</fullName>
    </recommendedName>
</protein>
<dbReference type="GO" id="GO:0008270">
    <property type="term" value="F:zinc ion binding"/>
    <property type="evidence" value="ECO:0007669"/>
    <property type="project" value="UniProtKB-KW"/>
</dbReference>
<dbReference type="InterPro" id="IPR001628">
    <property type="entry name" value="Znf_hrmn_rcpt"/>
</dbReference>
<dbReference type="Proteomes" id="UP000218231">
    <property type="component" value="Unassembled WGS sequence"/>
</dbReference>
<accession>A0A2A2KYC8</accession>
<evidence type="ECO:0000259" key="10">
    <source>
        <dbReference type="Pfam" id="PF00105"/>
    </source>
</evidence>
<keyword evidence="7" id="KW-0675">Receptor</keyword>
<evidence type="ECO:0000256" key="7">
    <source>
        <dbReference type="ARBA" id="ARBA00023170"/>
    </source>
</evidence>
<evidence type="ECO:0000256" key="9">
    <source>
        <dbReference type="SAM" id="MobiDB-lite"/>
    </source>
</evidence>
<dbReference type="OrthoDB" id="7634782at2759"/>
<evidence type="ECO:0000256" key="4">
    <source>
        <dbReference type="ARBA" id="ARBA00023015"/>
    </source>
</evidence>
<keyword evidence="12" id="KW-1185">Reference proteome</keyword>
<dbReference type="InterPro" id="IPR050200">
    <property type="entry name" value="Nuclear_hormone_rcpt_NR3"/>
</dbReference>
<keyword evidence="5" id="KW-0238">DNA-binding</keyword>
<feature type="domain" description="Nuclear receptor" evidence="10">
    <location>
        <begin position="116"/>
        <end position="136"/>
    </location>
</feature>
<keyword evidence="8" id="KW-0539">Nucleus</keyword>
<keyword evidence="3" id="KW-0862">Zinc</keyword>
<keyword evidence="1" id="KW-0479">Metal-binding</keyword>
<dbReference type="Gene3D" id="3.30.50.10">
    <property type="entry name" value="Erythroid Transcription Factor GATA-1, subunit A"/>
    <property type="match status" value="1"/>
</dbReference>
<feature type="region of interest" description="Disordered" evidence="9">
    <location>
        <begin position="1"/>
        <end position="29"/>
    </location>
</feature>
<dbReference type="InterPro" id="IPR013088">
    <property type="entry name" value="Znf_NHR/GATA"/>
</dbReference>
<keyword evidence="2" id="KW-0863">Zinc-finger</keyword>
<comment type="caution">
    <text evidence="11">The sequence shown here is derived from an EMBL/GenBank/DDBJ whole genome shotgun (WGS) entry which is preliminary data.</text>
</comment>
<dbReference type="PANTHER" id="PTHR48092">
    <property type="entry name" value="KNIRPS-RELATED PROTEIN-RELATED"/>
    <property type="match status" value="1"/>
</dbReference>
<evidence type="ECO:0000256" key="8">
    <source>
        <dbReference type="ARBA" id="ARBA00023242"/>
    </source>
</evidence>
<evidence type="ECO:0000313" key="12">
    <source>
        <dbReference type="Proteomes" id="UP000218231"/>
    </source>
</evidence>
<name>A0A2A2KYC8_9BILA</name>
<evidence type="ECO:0000313" key="11">
    <source>
        <dbReference type="EMBL" id="PAV78892.1"/>
    </source>
</evidence>
<evidence type="ECO:0000256" key="3">
    <source>
        <dbReference type="ARBA" id="ARBA00022833"/>
    </source>
</evidence>
<dbReference type="Pfam" id="PF00105">
    <property type="entry name" value="zf-C4"/>
    <property type="match status" value="1"/>
</dbReference>
<sequence length="189" mass="20481">MLSRLKTGSDSPEESEVVSSSVPDPPLAYPKPIRPSPILSVYQALLSASRNKPTSSILSGSTQWVCIENRRKSSSPVIHQSSIQPLPAQTPTIMRSSSWAGSMPNPIEPKSMDPLVCAICGDKSSGLHYGIYTCEGLCHLTPCPDLHSSFPVDPFGCPCEVKAGIQLFDNSMKKACKAAYDNDRQINWC</sequence>
<organism evidence="11 12">
    <name type="scientific">Diploscapter pachys</name>
    <dbReference type="NCBI Taxonomy" id="2018661"/>
    <lineage>
        <taxon>Eukaryota</taxon>
        <taxon>Metazoa</taxon>
        <taxon>Ecdysozoa</taxon>
        <taxon>Nematoda</taxon>
        <taxon>Chromadorea</taxon>
        <taxon>Rhabditida</taxon>
        <taxon>Rhabditina</taxon>
        <taxon>Rhabditomorpha</taxon>
        <taxon>Rhabditoidea</taxon>
        <taxon>Rhabditidae</taxon>
        <taxon>Diploscapter</taxon>
    </lineage>
</organism>
<keyword evidence="4" id="KW-0805">Transcription regulation</keyword>
<reference evidence="11 12" key="1">
    <citation type="journal article" date="2017" name="Curr. Biol.">
        <title>Genome architecture and evolution of a unichromosomal asexual nematode.</title>
        <authorList>
            <person name="Fradin H."/>
            <person name="Zegar C."/>
            <person name="Gutwein M."/>
            <person name="Lucas J."/>
            <person name="Kovtun M."/>
            <person name="Corcoran D."/>
            <person name="Baugh L.R."/>
            <person name="Kiontke K."/>
            <person name="Gunsalus K."/>
            <person name="Fitch D.H."/>
            <person name="Piano F."/>
        </authorList>
    </citation>
    <scope>NUCLEOTIDE SEQUENCE [LARGE SCALE GENOMIC DNA]</scope>
    <source>
        <strain evidence="11">PF1309</strain>
    </source>
</reference>
<dbReference type="EMBL" id="LIAE01007496">
    <property type="protein sequence ID" value="PAV78892.1"/>
    <property type="molecule type" value="Genomic_DNA"/>
</dbReference>
<dbReference type="GO" id="GO:0003700">
    <property type="term" value="F:DNA-binding transcription factor activity"/>
    <property type="evidence" value="ECO:0007669"/>
    <property type="project" value="InterPro"/>
</dbReference>
<evidence type="ECO:0000256" key="1">
    <source>
        <dbReference type="ARBA" id="ARBA00022723"/>
    </source>
</evidence>
<proteinExistence type="predicted"/>
<dbReference type="AlphaFoldDB" id="A0A2A2KYC8"/>
<evidence type="ECO:0000256" key="6">
    <source>
        <dbReference type="ARBA" id="ARBA00023163"/>
    </source>
</evidence>
<evidence type="ECO:0000256" key="5">
    <source>
        <dbReference type="ARBA" id="ARBA00023125"/>
    </source>
</evidence>
<dbReference type="GO" id="GO:0043565">
    <property type="term" value="F:sequence-specific DNA binding"/>
    <property type="evidence" value="ECO:0007669"/>
    <property type="project" value="InterPro"/>
</dbReference>
<evidence type="ECO:0000256" key="2">
    <source>
        <dbReference type="ARBA" id="ARBA00022771"/>
    </source>
</evidence>
<keyword evidence="6" id="KW-0804">Transcription</keyword>